<evidence type="ECO:0000256" key="2">
    <source>
        <dbReference type="ARBA" id="ARBA00023015"/>
    </source>
</evidence>
<dbReference type="SMART" id="SM00871">
    <property type="entry name" value="AraC_E_bind"/>
    <property type="match status" value="1"/>
</dbReference>
<reference evidence="7" key="1">
    <citation type="journal article" date="2021" name="PeerJ">
        <title>Extensive microbial diversity within the chicken gut microbiome revealed by metagenomics and culture.</title>
        <authorList>
            <person name="Gilroy R."/>
            <person name="Ravi A."/>
            <person name="Getino M."/>
            <person name="Pursley I."/>
            <person name="Horton D.L."/>
            <person name="Alikhan N.F."/>
            <person name="Baker D."/>
            <person name="Gharbi K."/>
            <person name="Hall N."/>
            <person name="Watson M."/>
            <person name="Adriaenssens E.M."/>
            <person name="Foster-Nyarko E."/>
            <person name="Jarju S."/>
            <person name="Secka A."/>
            <person name="Antonio M."/>
            <person name="Oren A."/>
            <person name="Chaudhuri R.R."/>
            <person name="La Ragione R."/>
            <person name="Hildebrand F."/>
            <person name="Pallen M.J."/>
        </authorList>
    </citation>
    <scope>NUCLEOTIDE SEQUENCE</scope>
    <source>
        <strain evidence="7">CHK180-15479</strain>
    </source>
</reference>
<dbReference type="Pfam" id="PF13411">
    <property type="entry name" value="MerR_1"/>
    <property type="match status" value="1"/>
</dbReference>
<accession>A0A9D2MXI2</accession>
<dbReference type="InterPro" id="IPR047057">
    <property type="entry name" value="MerR_fam"/>
</dbReference>
<dbReference type="Proteomes" id="UP000823910">
    <property type="component" value="Unassembled WGS sequence"/>
</dbReference>
<dbReference type="InterPro" id="IPR000551">
    <property type="entry name" value="MerR-type_HTH_dom"/>
</dbReference>
<evidence type="ECO:0000256" key="5">
    <source>
        <dbReference type="SAM" id="Coils"/>
    </source>
</evidence>
<proteinExistence type="predicted"/>
<dbReference type="GO" id="GO:0003677">
    <property type="term" value="F:DNA binding"/>
    <property type="evidence" value="ECO:0007669"/>
    <property type="project" value="UniProtKB-KW"/>
</dbReference>
<evidence type="ECO:0000256" key="3">
    <source>
        <dbReference type="ARBA" id="ARBA00023125"/>
    </source>
</evidence>
<dbReference type="Pfam" id="PF06445">
    <property type="entry name" value="GyrI-like"/>
    <property type="match status" value="1"/>
</dbReference>
<sequence>MNRAELFPIGDVARLFHISVSSLRHYEKLGLLQPEYIDPDTGYRYYSIRQFEPLNTIRYLRTLDMPLLSIVDFLKNRDVERMEEKLRQQKEAVIAKERELKRTERKIDKRLKQLKDAKNSVLEEVRLIRTEVCRMMWVKESLKIQSFMDMEEPVHKLHRSESESVVFLGKVGLGILKEHLLEGEFGQYDGIFLVLDEEDFFEGETITLPETRCVSLRFRGGHEAAPARYKQLMEYIRAHGMEVSGFSREITLIDYGFTNDTEKFVTEISIPIEGA</sequence>
<keyword evidence="2" id="KW-0805">Transcription regulation</keyword>
<dbReference type="SMART" id="SM00422">
    <property type="entry name" value="HTH_MERR"/>
    <property type="match status" value="1"/>
</dbReference>
<dbReference type="InterPro" id="IPR009061">
    <property type="entry name" value="DNA-bd_dom_put_sf"/>
</dbReference>
<dbReference type="AlphaFoldDB" id="A0A9D2MXI2"/>
<keyword evidence="4" id="KW-0804">Transcription</keyword>
<dbReference type="InterPro" id="IPR011256">
    <property type="entry name" value="Reg_factor_effector_dom_sf"/>
</dbReference>
<dbReference type="EMBL" id="DWWT01000002">
    <property type="protein sequence ID" value="HJC04755.1"/>
    <property type="molecule type" value="Genomic_DNA"/>
</dbReference>
<keyword evidence="5" id="KW-0175">Coiled coil</keyword>
<comment type="caution">
    <text evidence="7">The sequence shown here is derived from an EMBL/GenBank/DDBJ whole genome shotgun (WGS) entry which is preliminary data.</text>
</comment>
<dbReference type="Gene3D" id="3.20.80.10">
    <property type="entry name" value="Regulatory factor, effector binding domain"/>
    <property type="match status" value="1"/>
</dbReference>
<dbReference type="GO" id="GO:0003700">
    <property type="term" value="F:DNA-binding transcription factor activity"/>
    <property type="evidence" value="ECO:0007669"/>
    <property type="project" value="InterPro"/>
</dbReference>
<dbReference type="CDD" id="cd01107">
    <property type="entry name" value="HTH_BmrR"/>
    <property type="match status" value="1"/>
</dbReference>
<organism evidence="7 8">
    <name type="scientific">Candidatus Enterocloster excrementipullorum</name>
    <dbReference type="NCBI Taxonomy" id="2838559"/>
    <lineage>
        <taxon>Bacteria</taxon>
        <taxon>Bacillati</taxon>
        <taxon>Bacillota</taxon>
        <taxon>Clostridia</taxon>
        <taxon>Lachnospirales</taxon>
        <taxon>Lachnospiraceae</taxon>
        <taxon>Enterocloster</taxon>
    </lineage>
</organism>
<evidence type="ECO:0000256" key="1">
    <source>
        <dbReference type="ARBA" id="ARBA00022491"/>
    </source>
</evidence>
<dbReference type="InterPro" id="IPR029442">
    <property type="entry name" value="GyrI-like"/>
</dbReference>
<reference evidence="7" key="2">
    <citation type="submission" date="2021-04" db="EMBL/GenBank/DDBJ databases">
        <authorList>
            <person name="Gilroy R."/>
        </authorList>
    </citation>
    <scope>NUCLEOTIDE SEQUENCE</scope>
    <source>
        <strain evidence="7">CHK180-15479</strain>
    </source>
</reference>
<dbReference type="SUPFAM" id="SSF46955">
    <property type="entry name" value="Putative DNA-binding domain"/>
    <property type="match status" value="1"/>
</dbReference>
<gene>
    <name evidence="7" type="ORF">H9704_01120</name>
</gene>
<name>A0A9D2MXI2_9FIRM</name>
<evidence type="ECO:0000313" key="7">
    <source>
        <dbReference type="EMBL" id="HJC04755.1"/>
    </source>
</evidence>
<dbReference type="PANTHER" id="PTHR30204:SF69">
    <property type="entry name" value="MERR-FAMILY TRANSCRIPTIONAL REGULATOR"/>
    <property type="match status" value="1"/>
</dbReference>
<dbReference type="PROSITE" id="PS50937">
    <property type="entry name" value="HTH_MERR_2"/>
    <property type="match status" value="1"/>
</dbReference>
<protein>
    <submittedName>
        <fullName evidence="7">MerR family transcriptional regulator</fullName>
    </submittedName>
</protein>
<feature type="coiled-coil region" evidence="5">
    <location>
        <begin position="76"/>
        <end position="131"/>
    </location>
</feature>
<keyword evidence="3" id="KW-0238">DNA-binding</keyword>
<evidence type="ECO:0000259" key="6">
    <source>
        <dbReference type="PROSITE" id="PS50937"/>
    </source>
</evidence>
<feature type="domain" description="HTH merR-type" evidence="6">
    <location>
        <begin position="6"/>
        <end position="76"/>
    </location>
</feature>
<dbReference type="PANTHER" id="PTHR30204">
    <property type="entry name" value="REDOX-CYCLING DRUG-SENSING TRANSCRIPTIONAL ACTIVATOR SOXR"/>
    <property type="match status" value="1"/>
</dbReference>
<dbReference type="InterPro" id="IPR010499">
    <property type="entry name" value="AraC_E-bd"/>
</dbReference>
<dbReference type="Gene3D" id="1.10.1660.10">
    <property type="match status" value="1"/>
</dbReference>
<keyword evidence="1" id="KW-0678">Repressor</keyword>
<evidence type="ECO:0000313" key="8">
    <source>
        <dbReference type="Proteomes" id="UP000823910"/>
    </source>
</evidence>
<dbReference type="SUPFAM" id="SSF55136">
    <property type="entry name" value="Probable bacterial effector-binding domain"/>
    <property type="match status" value="1"/>
</dbReference>
<evidence type="ECO:0000256" key="4">
    <source>
        <dbReference type="ARBA" id="ARBA00023163"/>
    </source>
</evidence>